<name>A0A1G1YVR2_9BACT</name>
<evidence type="ECO:0000256" key="1">
    <source>
        <dbReference type="SAM" id="MobiDB-lite"/>
    </source>
</evidence>
<dbReference type="EMBL" id="MHIS01000017">
    <property type="protein sequence ID" value="OGY56319.1"/>
    <property type="molecule type" value="Genomic_DNA"/>
</dbReference>
<evidence type="ECO:0000313" key="3">
    <source>
        <dbReference type="Proteomes" id="UP000178179"/>
    </source>
</evidence>
<comment type="caution">
    <text evidence="2">The sequence shown here is derived from an EMBL/GenBank/DDBJ whole genome shotgun (WGS) entry which is preliminary data.</text>
</comment>
<gene>
    <name evidence="2" type="ORF">A2119_01995</name>
</gene>
<dbReference type="Proteomes" id="UP000178179">
    <property type="component" value="Unassembled WGS sequence"/>
</dbReference>
<organism evidence="2 3">
    <name type="scientific">Candidatus Colwellbacteria bacterium GWA2_46_10</name>
    <dbReference type="NCBI Taxonomy" id="1797684"/>
    <lineage>
        <taxon>Bacteria</taxon>
        <taxon>Candidatus Colwelliibacteriota</taxon>
    </lineage>
</organism>
<dbReference type="AlphaFoldDB" id="A0A1G1YVR2"/>
<accession>A0A1G1YVR2</accession>
<protein>
    <submittedName>
        <fullName evidence="2">Uncharacterized protein</fullName>
    </submittedName>
</protein>
<feature type="region of interest" description="Disordered" evidence="1">
    <location>
        <begin position="1"/>
        <end position="21"/>
    </location>
</feature>
<sequence>MNSPSLLGTPRIAPWYSDPSQSRHQGAYILETIMTLTDTLLKSKILGGWIDEAVWDLIKAIMRRLGGRMHETEEKGPGEPQVRVVQQAERPAKVDYTGKLALVIPKMIGQPDGKDAIKKINEFVTEAILGTDPLPGGEDQLSQAMSAFIPPREDHPKEWDYEQGATNLILIFSSFEKDEVYTIFRMITKDHIAENIVQFIKILNRLGVEWWPIIDAWADKQGAAIEAGTELDRVKRIIRGKPLPDNTRKPLVEEVRRLLDEGLTTAEIADHFRARGYDQLLLSRRSSR</sequence>
<evidence type="ECO:0000313" key="2">
    <source>
        <dbReference type="EMBL" id="OGY56319.1"/>
    </source>
</evidence>
<proteinExistence type="predicted"/>
<reference evidence="2 3" key="1">
    <citation type="journal article" date="2016" name="Nat. Commun.">
        <title>Thousands of microbial genomes shed light on interconnected biogeochemical processes in an aquifer system.</title>
        <authorList>
            <person name="Anantharaman K."/>
            <person name="Brown C.T."/>
            <person name="Hug L.A."/>
            <person name="Sharon I."/>
            <person name="Castelle C.J."/>
            <person name="Probst A.J."/>
            <person name="Thomas B.C."/>
            <person name="Singh A."/>
            <person name="Wilkins M.J."/>
            <person name="Karaoz U."/>
            <person name="Brodie E.L."/>
            <person name="Williams K.H."/>
            <person name="Hubbard S.S."/>
            <person name="Banfield J.F."/>
        </authorList>
    </citation>
    <scope>NUCLEOTIDE SEQUENCE [LARGE SCALE GENOMIC DNA]</scope>
</reference>